<dbReference type="PROSITE" id="PS00022">
    <property type="entry name" value="EGF_1"/>
    <property type="match status" value="8"/>
</dbReference>
<dbReference type="Pfam" id="PF01414">
    <property type="entry name" value="DSL"/>
    <property type="match status" value="1"/>
</dbReference>
<dbReference type="FunFam" id="2.10.25.10:FF:000004">
    <property type="entry name" value="Neurogenic locus notch 1"/>
    <property type="match status" value="1"/>
</dbReference>
<dbReference type="GO" id="GO:0007219">
    <property type="term" value="P:Notch signaling pathway"/>
    <property type="evidence" value="ECO:0000318"/>
    <property type="project" value="GO_Central"/>
</dbReference>
<dbReference type="InterPro" id="IPR001774">
    <property type="entry name" value="DSL"/>
</dbReference>
<gene>
    <name evidence="23" type="primary">AUGUSTUS-3.0.2_04114</name>
    <name evidence="23" type="ORF">TcasGA2_TC004114</name>
</gene>
<sequence>MSWILTFLVFVILAQHQADSSGVFELRLISFDNEAGKDDKGKCCSGVSGPNSECEGMCRPRFRICLKEYQVKIDTTSPCTFGDVITTEFETNPGSDNSQSGFDNSIALPFPFTWPGTFSLIVEAWHGNQTSHPAVLVSRLTRQRWLDVSDKWTEDVHSSNYSTLKFEYRVTCKSHYYGKGCENLCRPRDDQFGHYSCSPTGERVCLAGWTGDYCTKPRCLPGCDEQHGHCTKPNECRCQSGWEGPLCDQCQRYPGCMHGTCVKPWDCLCNEGWGGLFCNQDLNFCTNHKPCRNGGTCFNTGQGSYTCSCPAGYTGTNCELPLHDCAKTPCLNGGTCNRNSTLNICICPAGYSGPRCETSVRSCDEKPCQNGGSCTNTDSGYRCECRPGYSGPDCEYQANSCNPNPCKNDGTCVESTNGFTCICPSGFTGERCETNIDDCLGNPCQNGGTCVDKINEFRCQCVPGYVGPLCQNRVDYCITKPCANGGTCLQLINDYECKCAPGFTGKDCSEEVDECQVEPCQHGGTCVNRVHGFECLCPVGFLGRQCEEVSSSAAPSARVSSESNLTTEHVVVIATISTFVPLVVLVAVGVIVCLKQRRKREKARADEEARLQNEQNTANSSFAKRGAAMAADAHMIKNSWGKCTNNVMSSNISSPDDCSVSNISVSECDGFPKPTMHQVIDGRPVYSLQRTRSQKQLNTEPGPRASALLAAKLHEPEYEHIKRLSVMSNASAVCGSSDPSLLKRPVEKESNGVYVIEEHFLRPDAISAGLFATEV</sequence>
<evidence type="ECO:0000256" key="14">
    <source>
        <dbReference type="ARBA" id="ARBA00023157"/>
    </source>
</evidence>
<comment type="subcellular location">
    <subcellularLocation>
        <location evidence="2">Cytoplasm</location>
    </subcellularLocation>
    <subcellularLocation>
        <location evidence="1 18">Membrane</location>
        <topology evidence="1 18">Single-pass type I membrane protein</topology>
    </subcellularLocation>
    <subcellularLocation>
        <location evidence="3">Secreted</location>
    </subcellularLocation>
</comment>
<reference evidence="23 24" key="2">
    <citation type="journal article" date="2010" name="Nucleic Acids Res.">
        <title>BeetleBase in 2010: revisions to provide comprehensive genomic information for Tribolium castaneum.</title>
        <authorList>
            <person name="Kim H.S."/>
            <person name="Murphy T."/>
            <person name="Xia J."/>
            <person name="Caragea D."/>
            <person name="Park Y."/>
            <person name="Beeman R.W."/>
            <person name="Lorenzen M.D."/>
            <person name="Butcher S."/>
            <person name="Manak J.R."/>
            <person name="Brown S.J."/>
        </authorList>
    </citation>
    <scope>GENOME REANNOTATION</scope>
    <source>
        <strain evidence="23 24">Georgia GA2</strain>
    </source>
</reference>
<evidence type="ECO:0000256" key="19">
    <source>
        <dbReference type="SAM" id="Phobius"/>
    </source>
</evidence>
<dbReference type="InterPro" id="IPR018097">
    <property type="entry name" value="EGF_Ca-bd_CS"/>
</dbReference>
<feature type="disulfide bond" evidence="17">
    <location>
        <begin position="205"/>
        <end position="214"/>
    </location>
</feature>
<dbReference type="Gene3D" id="2.10.25.10">
    <property type="entry name" value="Laminin"/>
    <property type="match status" value="8"/>
</dbReference>
<evidence type="ECO:0000259" key="22">
    <source>
        <dbReference type="PROSITE" id="PS51051"/>
    </source>
</evidence>
<dbReference type="InterPro" id="IPR011651">
    <property type="entry name" value="Notch_ligand_N"/>
</dbReference>
<dbReference type="FunFam" id="2.10.25.140:FF:000001">
    <property type="entry name" value="Delta-like protein"/>
    <property type="match status" value="1"/>
</dbReference>
<dbReference type="GO" id="GO:0043208">
    <property type="term" value="F:glycosphingolipid binding"/>
    <property type="evidence" value="ECO:0007669"/>
    <property type="project" value="UniProtKB-ARBA"/>
</dbReference>
<evidence type="ECO:0000256" key="3">
    <source>
        <dbReference type="ARBA" id="ARBA00004613"/>
    </source>
</evidence>
<name>D6W6S0_TRICA</name>
<dbReference type="GO" id="GO:0042063">
    <property type="term" value="P:gliogenesis"/>
    <property type="evidence" value="ECO:0007669"/>
    <property type="project" value="UniProtKB-ARBA"/>
</dbReference>
<dbReference type="GO" id="GO:0036011">
    <property type="term" value="P:imaginal disc-derived leg segmentation"/>
    <property type="evidence" value="ECO:0007669"/>
    <property type="project" value="UniProtKB-ARBA"/>
</dbReference>
<feature type="signal peptide" evidence="20">
    <location>
        <begin position="1"/>
        <end position="20"/>
    </location>
</feature>
<dbReference type="GO" id="GO:0045746">
    <property type="term" value="P:negative regulation of Notch signaling pathway"/>
    <property type="evidence" value="ECO:0000318"/>
    <property type="project" value="GO_Central"/>
</dbReference>
<dbReference type="FunFam" id="2.10.25.10:FF:000525">
    <property type="entry name" value="Fat-like cadherin-related tumor suppressor homolog"/>
    <property type="match status" value="1"/>
</dbReference>
<dbReference type="PROSITE" id="PS50026">
    <property type="entry name" value="EGF_3"/>
    <property type="match status" value="8"/>
</dbReference>
<keyword evidence="10 18" id="KW-0677">Repeat</keyword>
<evidence type="ECO:0000313" key="24">
    <source>
        <dbReference type="Proteomes" id="UP000007266"/>
    </source>
</evidence>
<evidence type="ECO:0000313" key="23">
    <source>
        <dbReference type="EMBL" id="EFA10954.1"/>
    </source>
</evidence>
<dbReference type="GO" id="GO:0000902">
    <property type="term" value="P:cell morphogenesis"/>
    <property type="evidence" value="ECO:0007669"/>
    <property type="project" value="UniProtKB-ARBA"/>
</dbReference>
<evidence type="ECO:0000256" key="15">
    <source>
        <dbReference type="ARBA" id="ARBA00023180"/>
    </source>
</evidence>
<dbReference type="PANTHER" id="PTHR24033:SF151">
    <property type="entry name" value="NOTCH 2"/>
    <property type="match status" value="1"/>
</dbReference>
<dbReference type="FunCoup" id="D6W6S0">
    <property type="interactions" value="24"/>
</dbReference>
<dbReference type="Pfam" id="PF00008">
    <property type="entry name" value="EGF"/>
    <property type="match status" value="7"/>
</dbReference>
<dbReference type="Pfam" id="PF07657">
    <property type="entry name" value="MNNL"/>
    <property type="match status" value="1"/>
</dbReference>
<feature type="chain" id="PRO_5003089275" description="Delta-like protein" evidence="20">
    <location>
        <begin position="21"/>
        <end position="775"/>
    </location>
</feature>
<evidence type="ECO:0000256" key="4">
    <source>
        <dbReference type="ARBA" id="ARBA00022473"/>
    </source>
</evidence>
<evidence type="ECO:0000259" key="21">
    <source>
        <dbReference type="PROSITE" id="PS50026"/>
    </source>
</evidence>
<dbReference type="PROSITE" id="PS51051">
    <property type="entry name" value="DSL"/>
    <property type="match status" value="1"/>
</dbReference>
<feature type="disulfide bond" evidence="16">
    <location>
        <begin position="347"/>
        <end position="356"/>
    </location>
</feature>
<dbReference type="GO" id="GO:0030718">
    <property type="term" value="P:germ-line stem cell population maintenance"/>
    <property type="evidence" value="ECO:0007669"/>
    <property type="project" value="UniProtKB-ARBA"/>
</dbReference>
<dbReference type="Gene3D" id="2.10.25.140">
    <property type="match status" value="1"/>
</dbReference>
<feature type="domain" description="EGF-like" evidence="21">
    <location>
        <begin position="511"/>
        <end position="547"/>
    </location>
</feature>
<evidence type="ECO:0000256" key="6">
    <source>
        <dbReference type="ARBA" id="ARBA00022525"/>
    </source>
</evidence>
<keyword evidence="5" id="KW-0963">Cytoplasm</keyword>
<feature type="domain" description="EGF-like" evidence="21">
    <location>
        <begin position="359"/>
        <end position="395"/>
    </location>
</feature>
<dbReference type="InterPro" id="IPR001881">
    <property type="entry name" value="EGF-like_Ca-bd_dom"/>
</dbReference>
<dbReference type="GO" id="GO:0005886">
    <property type="term" value="C:plasma membrane"/>
    <property type="evidence" value="ECO:0000318"/>
    <property type="project" value="GO_Central"/>
</dbReference>
<evidence type="ECO:0000256" key="12">
    <source>
        <dbReference type="ARBA" id="ARBA00022989"/>
    </source>
</evidence>
<keyword evidence="14 16" id="KW-1015">Disulfide bond</keyword>
<dbReference type="PROSITE" id="PS01186">
    <property type="entry name" value="EGF_2"/>
    <property type="match status" value="7"/>
</dbReference>
<dbReference type="InParanoid" id="D6W6S0"/>
<dbReference type="GO" id="GO:0005509">
    <property type="term" value="F:calcium ion binding"/>
    <property type="evidence" value="ECO:0007669"/>
    <property type="project" value="InterPro"/>
</dbReference>
<dbReference type="Pfam" id="PF21700">
    <property type="entry name" value="EGF_DL_JAG"/>
    <property type="match status" value="1"/>
</dbReference>
<dbReference type="CDD" id="cd00054">
    <property type="entry name" value="EGF_CA"/>
    <property type="match status" value="6"/>
</dbReference>
<evidence type="ECO:0000256" key="16">
    <source>
        <dbReference type="PROSITE-ProRule" id="PRU00076"/>
    </source>
</evidence>
<dbReference type="GO" id="GO:0009986">
    <property type="term" value="C:cell surface"/>
    <property type="evidence" value="ECO:0007669"/>
    <property type="project" value="UniProtKB-ARBA"/>
</dbReference>
<dbReference type="SMART" id="SM00051">
    <property type="entry name" value="DSL"/>
    <property type="match status" value="1"/>
</dbReference>
<dbReference type="InterPro" id="IPR009030">
    <property type="entry name" value="Growth_fac_rcpt_cys_sf"/>
</dbReference>
<dbReference type="GO" id="GO:0005576">
    <property type="term" value="C:extracellular region"/>
    <property type="evidence" value="ECO:0007669"/>
    <property type="project" value="UniProtKB-SubCell"/>
</dbReference>
<dbReference type="PhylomeDB" id="D6W6S0"/>
<feature type="disulfide bond" evidence="16">
    <location>
        <begin position="499"/>
        <end position="508"/>
    </location>
</feature>
<dbReference type="SUPFAM" id="SSF57184">
    <property type="entry name" value="Growth factor receptor domain"/>
    <property type="match status" value="2"/>
</dbReference>
<dbReference type="GO" id="GO:0046331">
    <property type="term" value="P:lateral inhibition"/>
    <property type="evidence" value="ECO:0007669"/>
    <property type="project" value="UniProtKB-ARBA"/>
</dbReference>
<evidence type="ECO:0000256" key="10">
    <source>
        <dbReference type="ARBA" id="ARBA00022737"/>
    </source>
</evidence>
<dbReference type="EMBL" id="KQ971307">
    <property type="protein sequence ID" value="EFA10954.1"/>
    <property type="molecule type" value="Genomic_DNA"/>
</dbReference>
<dbReference type="FunFam" id="2.10.25.10:FF:000018">
    <property type="entry name" value="Delta-like 1"/>
    <property type="match status" value="1"/>
</dbReference>
<reference evidence="23 24" key="1">
    <citation type="journal article" date="2008" name="Nature">
        <title>The genome of the model beetle and pest Tribolium castaneum.</title>
        <authorList>
            <consortium name="Tribolium Genome Sequencing Consortium"/>
            <person name="Richards S."/>
            <person name="Gibbs R.A."/>
            <person name="Weinstock G.M."/>
            <person name="Brown S.J."/>
            <person name="Denell R."/>
            <person name="Beeman R.W."/>
            <person name="Gibbs R."/>
            <person name="Beeman R.W."/>
            <person name="Brown S.J."/>
            <person name="Bucher G."/>
            <person name="Friedrich M."/>
            <person name="Grimmelikhuijzen C.J."/>
            <person name="Klingler M."/>
            <person name="Lorenzen M."/>
            <person name="Richards S."/>
            <person name="Roth S."/>
            <person name="Schroder R."/>
            <person name="Tautz D."/>
            <person name="Zdobnov E.M."/>
            <person name="Muzny D."/>
            <person name="Gibbs R.A."/>
            <person name="Weinstock G.M."/>
            <person name="Attaway T."/>
            <person name="Bell S."/>
            <person name="Buhay C.J."/>
            <person name="Chandrabose M.N."/>
            <person name="Chavez D."/>
            <person name="Clerk-Blankenburg K.P."/>
            <person name="Cree A."/>
            <person name="Dao M."/>
            <person name="Davis C."/>
            <person name="Chacko J."/>
            <person name="Dinh H."/>
            <person name="Dugan-Rocha S."/>
            <person name="Fowler G."/>
            <person name="Garner T.T."/>
            <person name="Garnes J."/>
            <person name="Gnirke A."/>
            <person name="Hawes A."/>
            <person name="Hernandez J."/>
            <person name="Hines S."/>
            <person name="Holder M."/>
            <person name="Hume J."/>
            <person name="Jhangiani S.N."/>
            <person name="Joshi V."/>
            <person name="Khan Z.M."/>
            <person name="Jackson L."/>
            <person name="Kovar C."/>
            <person name="Kowis A."/>
            <person name="Lee S."/>
            <person name="Lewis L.R."/>
            <person name="Margolis J."/>
            <person name="Morgan M."/>
            <person name="Nazareth L.V."/>
            <person name="Nguyen N."/>
            <person name="Okwuonu G."/>
            <person name="Parker D."/>
            <person name="Richards S."/>
            <person name="Ruiz S.J."/>
            <person name="Santibanez J."/>
            <person name="Savard J."/>
            <person name="Scherer S.E."/>
            <person name="Schneider B."/>
            <person name="Sodergren E."/>
            <person name="Tautz D."/>
            <person name="Vattahil S."/>
            <person name="Villasana D."/>
            <person name="White C.S."/>
            <person name="Wright R."/>
            <person name="Park Y."/>
            <person name="Beeman R.W."/>
            <person name="Lord J."/>
            <person name="Oppert B."/>
            <person name="Lorenzen M."/>
            <person name="Brown S."/>
            <person name="Wang L."/>
            <person name="Savard J."/>
            <person name="Tautz D."/>
            <person name="Richards S."/>
            <person name="Weinstock G."/>
            <person name="Gibbs R.A."/>
            <person name="Liu Y."/>
            <person name="Worley K."/>
            <person name="Weinstock G."/>
            <person name="Elsik C.G."/>
            <person name="Reese J.T."/>
            <person name="Elhaik E."/>
            <person name="Landan G."/>
            <person name="Graur D."/>
            <person name="Arensburger P."/>
            <person name="Atkinson P."/>
            <person name="Beeman R.W."/>
            <person name="Beidler J."/>
            <person name="Brown S.J."/>
            <person name="Demuth J.P."/>
            <person name="Drury D.W."/>
            <person name="Du Y.Z."/>
            <person name="Fujiwara H."/>
            <person name="Lorenzen M."/>
            <person name="Maselli V."/>
            <person name="Osanai M."/>
            <person name="Park Y."/>
            <person name="Robertson H.M."/>
            <person name="Tu Z."/>
            <person name="Wang J.J."/>
            <person name="Wang S."/>
            <person name="Richards S."/>
            <person name="Song H."/>
            <person name="Zhang L."/>
            <person name="Sodergren E."/>
            <person name="Werner D."/>
            <person name="Stanke M."/>
            <person name="Morgenstern B."/>
            <person name="Solovyev V."/>
            <person name="Kosarev P."/>
            <person name="Brown G."/>
            <person name="Chen H.C."/>
            <person name="Ermolaeva O."/>
            <person name="Hlavina W."/>
            <person name="Kapustin Y."/>
            <person name="Kiryutin B."/>
            <person name="Kitts P."/>
            <person name="Maglott D."/>
            <person name="Pruitt K."/>
            <person name="Sapojnikov V."/>
            <person name="Souvorov A."/>
            <person name="Mackey A.J."/>
            <person name="Waterhouse R.M."/>
            <person name="Wyder S."/>
            <person name="Zdobnov E.M."/>
            <person name="Zdobnov E.M."/>
            <person name="Wyder S."/>
            <person name="Kriventseva E.V."/>
            <person name="Kadowaki T."/>
            <person name="Bork P."/>
            <person name="Aranda M."/>
            <person name="Bao R."/>
            <person name="Beermann A."/>
            <person name="Berns N."/>
            <person name="Bolognesi R."/>
            <person name="Bonneton F."/>
            <person name="Bopp D."/>
            <person name="Brown S.J."/>
            <person name="Bucher G."/>
            <person name="Butts T."/>
            <person name="Chaumot A."/>
            <person name="Denell R.E."/>
            <person name="Ferrier D.E."/>
            <person name="Friedrich M."/>
            <person name="Gordon C.M."/>
            <person name="Jindra M."/>
            <person name="Klingler M."/>
            <person name="Lan Q."/>
            <person name="Lattorff H.M."/>
            <person name="Laudet V."/>
            <person name="von Levetsow C."/>
            <person name="Liu Z."/>
            <person name="Lutz R."/>
            <person name="Lynch J.A."/>
            <person name="da Fonseca R.N."/>
            <person name="Posnien N."/>
            <person name="Reuter R."/>
            <person name="Roth S."/>
            <person name="Savard J."/>
            <person name="Schinko J.B."/>
            <person name="Schmitt C."/>
            <person name="Schoppmeier M."/>
            <person name="Schroder R."/>
            <person name="Shippy T.D."/>
            <person name="Simonnet F."/>
            <person name="Marques-Souza H."/>
            <person name="Tautz D."/>
            <person name="Tomoyasu Y."/>
            <person name="Trauner J."/>
            <person name="Van der Zee M."/>
            <person name="Vervoort M."/>
            <person name="Wittkopp N."/>
            <person name="Wimmer E.A."/>
            <person name="Yang X."/>
            <person name="Jones A.K."/>
            <person name="Sattelle D.B."/>
            <person name="Ebert P.R."/>
            <person name="Nelson D."/>
            <person name="Scott J.G."/>
            <person name="Beeman R.W."/>
            <person name="Muthukrishnan S."/>
            <person name="Kramer K.J."/>
            <person name="Arakane Y."/>
            <person name="Beeman R.W."/>
            <person name="Zhu Q."/>
            <person name="Hogenkamp D."/>
            <person name="Dixit R."/>
            <person name="Oppert B."/>
            <person name="Jiang H."/>
            <person name="Zou Z."/>
            <person name="Marshall J."/>
            <person name="Elpidina E."/>
            <person name="Vinokurov K."/>
            <person name="Oppert C."/>
            <person name="Zou Z."/>
            <person name="Evans J."/>
            <person name="Lu Z."/>
            <person name="Zhao P."/>
            <person name="Sumathipala N."/>
            <person name="Altincicek B."/>
            <person name="Vilcinskas A."/>
            <person name="Williams M."/>
            <person name="Hultmark D."/>
            <person name="Hetru C."/>
            <person name="Jiang H."/>
            <person name="Grimmelikhuijzen C.J."/>
            <person name="Hauser F."/>
            <person name="Cazzamali G."/>
            <person name="Williamson M."/>
            <person name="Park Y."/>
            <person name="Li B."/>
            <person name="Tanaka Y."/>
            <person name="Predel R."/>
            <person name="Neupert S."/>
            <person name="Schachtner J."/>
            <person name="Verleyen P."/>
            <person name="Raible F."/>
            <person name="Bork P."/>
            <person name="Friedrich M."/>
            <person name="Walden K.K."/>
            <person name="Robertson H.M."/>
            <person name="Angeli S."/>
            <person name="Foret S."/>
            <person name="Bucher G."/>
            <person name="Schuetz S."/>
            <person name="Maleszka R."/>
            <person name="Wimmer E.A."/>
            <person name="Beeman R.W."/>
            <person name="Lorenzen M."/>
            <person name="Tomoyasu Y."/>
            <person name="Miller S.C."/>
            <person name="Grossmann D."/>
            <person name="Bucher G."/>
        </authorList>
    </citation>
    <scope>NUCLEOTIDE SEQUENCE [LARGE SCALE GENOMIC DNA]</scope>
    <source>
        <strain evidence="23 24">Georgia GA2</strain>
    </source>
</reference>
<feature type="disulfide bond" evidence="17">
    <location>
        <begin position="172"/>
        <end position="181"/>
    </location>
</feature>
<dbReference type="SMART" id="SM00181">
    <property type="entry name" value="EGF"/>
    <property type="match status" value="10"/>
</dbReference>
<feature type="disulfide bond" evidence="16">
    <location>
        <begin position="461"/>
        <end position="470"/>
    </location>
</feature>
<feature type="disulfide bond" evidence="17">
    <location>
        <begin position="185"/>
        <end position="197"/>
    </location>
</feature>
<feature type="domain" description="EGF-like" evidence="21">
    <location>
        <begin position="397"/>
        <end position="433"/>
    </location>
</feature>
<keyword evidence="9 18" id="KW-0732">Signal</keyword>
<dbReference type="OrthoDB" id="283575at2759"/>
<comment type="function">
    <text evidence="18">Putative Notch ligand involved in the mediation of Notch signaling.</text>
</comment>
<proteinExistence type="predicted"/>
<evidence type="ECO:0000256" key="20">
    <source>
        <dbReference type="SAM" id="SignalP"/>
    </source>
</evidence>
<dbReference type="InterPro" id="IPR000152">
    <property type="entry name" value="EGF-type_Asp/Asn_hydroxyl_site"/>
</dbReference>
<feature type="domain" description="DSL" evidence="22">
    <location>
        <begin position="170"/>
        <end position="214"/>
    </location>
</feature>
<dbReference type="InterPro" id="IPR051830">
    <property type="entry name" value="NOTCH_homolog"/>
</dbReference>
<feature type="disulfide bond" evidence="16">
    <location>
        <begin position="309"/>
        <end position="318"/>
    </location>
</feature>
<keyword evidence="7 16" id="KW-0245">EGF-like domain</keyword>
<feature type="disulfide bond" evidence="16">
    <location>
        <begin position="423"/>
        <end position="432"/>
    </location>
</feature>
<keyword evidence="12 18" id="KW-1133">Transmembrane helix</keyword>
<dbReference type="InterPro" id="IPR000742">
    <property type="entry name" value="EGF"/>
</dbReference>
<dbReference type="STRING" id="7070.D6W6S0"/>
<dbReference type="GO" id="GO:0035214">
    <property type="term" value="P:eye-antennal disc development"/>
    <property type="evidence" value="ECO:0007669"/>
    <property type="project" value="UniProtKB-ARBA"/>
</dbReference>
<feature type="disulfide bond" evidence="16">
    <location>
        <begin position="238"/>
        <end position="247"/>
    </location>
</feature>
<dbReference type="GO" id="GO:0045179">
    <property type="term" value="C:apical cortex"/>
    <property type="evidence" value="ECO:0007669"/>
    <property type="project" value="UniProtKB-ARBA"/>
</dbReference>
<dbReference type="FunFam" id="2.10.25.10:FF:000064">
    <property type="entry name" value="Delta-like protein"/>
    <property type="match status" value="1"/>
</dbReference>
<dbReference type="GO" id="GO:0005112">
    <property type="term" value="F:Notch binding"/>
    <property type="evidence" value="ECO:0000318"/>
    <property type="project" value="GO_Central"/>
</dbReference>
<evidence type="ECO:0000256" key="17">
    <source>
        <dbReference type="PROSITE-ProRule" id="PRU00377"/>
    </source>
</evidence>
<comment type="caution">
    <text evidence="16">Lacks conserved residue(s) required for the propagation of feature annotation.</text>
</comment>
<keyword evidence="15" id="KW-0325">Glycoprotein</keyword>
<keyword evidence="24" id="KW-1185">Reference proteome</keyword>
<dbReference type="PROSITE" id="PS00010">
    <property type="entry name" value="ASX_HYDROXYL"/>
    <property type="match status" value="3"/>
</dbReference>
<dbReference type="KEGG" id="tca:658619"/>
<keyword evidence="13 18" id="KW-0472">Membrane</keyword>
<evidence type="ECO:0000256" key="8">
    <source>
        <dbReference type="ARBA" id="ARBA00022692"/>
    </source>
</evidence>
<dbReference type="Gene3D" id="2.60.40.3510">
    <property type="match status" value="1"/>
</dbReference>
<feature type="disulfide bond" evidence="16">
    <location>
        <begin position="385"/>
        <end position="394"/>
    </location>
</feature>
<evidence type="ECO:0000256" key="2">
    <source>
        <dbReference type="ARBA" id="ARBA00004496"/>
    </source>
</evidence>
<feature type="domain" description="EGF-like" evidence="21">
    <location>
        <begin position="281"/>
        <end position="319"/>
    </location>
</feature>
<evidence type="ECO:0000256" key="11">
    <source>
        <dbReference type="ARBA" id="ARBA00022837"/>
    </source>
</evidence>
<feature type="domain" description="EGF-like" evidence="21">
    <location>
        <begin position="473"/>
        <end position="509"/>
    </location>
</feature>
<accession>D6W6S0</accession>
<feature type="transmembrane region" description="Helical" evidence="19">
    <location>
        <begin position="570"/>
        <end position="594"/>
    </location>
</feature>
<feature type="domain" description="EGF-like" evidence="21">
    <location>
        <begin position="321"/>
        <end position="357"/>
    </location>
</feature>
<evidence type="ECO:0000256" key="7">
    <source>
        <dbReference type="ARBA" id="ARBA00022536"/>
    </source>
</evidence>
<dbReference type="GO" id="GO:0016330">
    <property type="term" value="P:second mitotic wave involved in compound eye morphogenesis"/>
    <property type="evidence" value="ECO:0007669"/>
    <property type="project" value="UniProtKB-ARBA"/>
</dbReference>
<dbReference type="GO" id="GO:0048100">
    <property type="term" value="P:wing disc anterior/posterior pattern formation"/>
    <property type="evidence" value="ECO:0007669"/>
    <property type="project" value="UniProtKB-ARBA"/>
</dbReference>
<keyword evidence="4 18" id="KW-0217">Developmental protein</keyword>
<dbReference type="HOGENOM" id="CLU_012574_2_1_1"/>
<keyword evidence="6" id="KW-0964">Secreted</keyword>
<dbReference type="FunFam" id="2.10.25.10:FF:000425">
    <property type="entry name" value="Eyes shut homolog"/>
    <property type="match status" value="1"/>
</dbReference>
<protein>
    <recommendedName>
        <fullName evidence="18">Delta-like protein</fullName>
    </recommendedName>
</protein>
<dbReference type="GO" id="GO:0048018">
    <property type="term" value="F:receptor ligand activity"/>
    <property type="evidence" value="ECO:0007669"/>
    <property type="project" value="UniProtKB-ARBA"/>
</dbReference>
<dbReference type="FunFam" id="2.10.25.10:FF:000230">
    <property type="entry name" value="Delta-like protein"/>
    <property type="match status" value="3"/>
</dbReference>
<dbReference type="Proteomes" id="UP000007266">
    <property type="component" value="Linkage group 1"/>
</dbReference>
<evidence type="ECO:0000256" key="13">
    <source>
        <dbReference type="ARBA" id="ARBA00023136"/>
    </source>
</evidence>
<evidence type="ECO:0000256" key="5">
    <source>
        <dbReference type="ARBA" id="ARBA00022490"/>
    </source>
</evidence>
<evidence type="ECO:0000256" key="1">
    <source>
        <dbReference type="ARBA" id="ARBA00004479"/>
    </source>
</evidence>
<dbReference type="PROSITE" id="PS01187">
    <property type="entry name" value="EGF_CA"/>
    <property type="match status" value="2"/>
</dbReference>
<dbReference type="PANTHER" id="PTHR24033">
    <property type="entry name" value="EGF-LIKE DOMAIN-CONTAINING PROTEIN"/>
    <property type="match status" value="1"/>
</dbReference>
<dbReference type="eggNOG" id="KOG1217">
    <property type="taxonomic scope" value="Eukaryota"/>
</dbReference>
<keyword evidence="11" id="KW-0106">Calcium</keyword>
<keyword evidence="8 18" id="KW-0812">Transmembrane</keyword>
<feature type="disulfide bond" evidence="16">
    <location>
        <begin position="537"/>
        <end position="546"/>
    </location>
</feature>
<dbReference type="AlphaFoldDB" id="D6W6S0"/>
<feature type="domain" description="EGF-like" evidence="21">
    <location>
        <begin position="435"/>
        <end position="471"/>
    </location>
</feature>
<feature type="domain" description="EGF-like" evidence="21">
    <location>
        <begin position="215"/>
        <end position="248"/>
    </location>
</feature>
<dbReference type="SMART" id="SM00179">
    <property type="entry name" value="EGF_CA"/>
    <property type="match status" value="7"/>
</dbReference>
<dbReference type="SUPFAM" id="SSF57196">
    <property type="entry name" value="EGF/Laminin"/>
    <property type="match status" value="1"/>
</dbReference>
<dbReference type="GO" id="GO:0008587">
    <property type="term" value="P:imaginal disc-derived wing margin morphogenesis"/>
    <property type="evidence" value="ECO:0007669"/>
    <property type="project" value="UniProtKB-ARBA"/>
</dbReference>
<dbReference type="GO" id="GO:0048666">
    <property type="term" value="P:neuron development"/>
    <property type="evidence" value="ECO:0007669"/>
    <property type="project" value="UniProtKB-ARBA"/>
</dbReference>
<evidence type="ECO:0000256" key="18">
    <source>
        <dbReference type="RuleBase" id="RU280815"/>
    </source>
</evidence>
<evidence type="ECO:0000256" key="9">
    <source>
        <dbReference type="ARBA" id="ARBA00022729"/>
    </source>
</evidence>
<dbReference type="OMA" id="HYTCSET"/>
<organism evidence="23 24">
    <name type="scientific">Tribolium castaneum</name>
    <name type="common">Red flour beetle</name>
    <dbReference type="NCBI Taxonomy" id="7070"/>
    <lineage>
        <taxon>Eukaryota</taxon>
        <taxon>Metazoa</taxon>
        <taxon>Ecdysozoa</taxon>
        <taxon>Arthropoda</taxon>
        <taxon>Hexapoda</taxon>
        <taxon>Insecta</taxon>
        <taxon>Pterygota</taxon>
        <taxon>Neoptera</taxon>
        <taxon>Endopterygota</taxon>
        <taxon>Coleoptera</taxon>
        <taxon>Polyphaga</taxon>
        <taxon>Cucujiformia</taxon>
        <taxon>Tenebrionidae</taxon>
        <taxon>Tenebrionidae incertae sedis</taxon>
        <taxon>Tribolium</taxon>
    </lineage>
</organism>